<dbReference type="GO" id="GO:0005484">
    <property type="term" value="F:SNAP receptor activity"/>
    <property type="evidence" value="ECO:0007669"/>
    <property type="project" value="TreeGrafter"/>
</dbReference>
<name>A0A3B3SXJ6_9TELE</name>
<dbReference type="Gene3D" id="1.20.58.70">
    <property type="match status" value="1"/>
</dbReference>
<dbReference type="PANTHER" id="PTHR19957:SF136">
    <property type="entry name" value="SYNTAXIN 11B, TANDEM DUPLICATE 1-RELATED"/>
    <property type="match status" value="1"/>
</dbReference>
<organism evidence="4 5">
    <name type="scientific">Paramormyrops kingsleyae</name>
    <dbReference type="NCBI Taxonomy" id="1676925"/>
    <lineage>
        <taxon>Eukaryota</taxon>
        <taxon>Metazoa</taxon>
        <taxon>Chordata</taxon>
        <taxon>Craniata</taxon>
        <taxon>Vertebrata</taxon>
        <taxon>Euteleostomi</taxon>
        <taxon>Actinopterygii</taxon>
        <taxon>Neopterygii</taxon>
        <taxon>Teleostei</taxon>
        <taxon>Osteoglossocephala</taxon>
        <taxon>Osteoglossomorpha</taxon>
        <taxon>Osteoglossiformes</taxon>
        <taxon>Mormyridae</taxon>
        <taxon>Paramormyrops</taxon>
    </lineage>
</organism>
<dbReference type="InterPro" id="IPR045242">
    <property type="entry name" value="Syntaxin"/>
</dbReference>
<dbReference type="Proteomes" id="UP000261540">
    <property type="component" value="Unplaced"/>
</dbReference>
<dbReference type="InterPro" id="IPR000727">
    <property type="entry name" value="T_SNARE_dom"/>
</dbReference>
<protein>
    <submittedName>
        <fullName evidence="4">Syntaxin 11b, tandem duplicate 2</fullName>
    </submittedName>
</protein>
<dbReference type="GO" id="GO:0008021">
    <property type="term" value="C:synaptic vesicle"/>
    <property type="evidence" value="ECO:0007669"/>
    <property type="project" value="TreeGrafter"/>
</dbReference>
<proteinExistence type="inferred from homology"/>
<evidence type="ECO:0000256" key="2">
    <source>
        <dbReference type="ARBA" id="ARBA00023054"/>
    </source>
</evidence>
<dbReference type="GO" id="GO:0000149">
    <property type="term" value="F:SNARE binding"/>
    <property type="evidence" value="ECO:0007669"/>
    <property type="project" value="TreeGrafter"/>
</dbReference>
<dbReference type="GO" id="GO:0048278">
    <property type="term" value="P:vesicle docking"/>
    <property type="evidence" value="ECO:0007669"/>
    <property type="project" value="TreeGrafter"/>
</dbReference>
<keyword evidence="2" id="KW-0175">Coiled coil</keyword>
<dbReference type="FunFam" id="1.20.58.70:FF:000042">
    <property type="entry name" value="Syntaxin 11b, tandem duplicate 2"/>
    <property type="match status" value="1"/>
</dbReference>
<dbReference type="CDD" id="cd00179">
    <property type="entry name" value="SynN"/>
    <property type="match status" value="1"/>
</dbReference>
<dbReference type="GO" id="GO:0031629">
    <property type="term" value="P:synaptic vesicle fusion to presynaptic active zone membrane"/>
    <property type="evidence" value="ECO:0007669"/>
    <property type="project" value="TreeGrafter"/>
</dbReference>
<keyword evidence="5" id="KW-1185">Reference proteome</keyword>
<evidence type="ECO:0000313" key="4">
    <source>
        <dbReference type="Ensembl" id="ENSPKIP00000034846.1"/>
    </source>
</evidence>
<accession>A0A3B3SXJ6</accession>
<dbReference type="STRING" id="1676925.ENSPKIP00000034846"/>
<dbReference type="PANTHER" id="PTHR19957">
    <property type="entry name" value="SYNTAXIN"/>
    <property type="match status" value="1"/>
</dbReference>
<evidence type="ECO:0000256" key="1">
    <source>
        <dbReference type="ARBA" id="ARBA00009063"/>
    </source>
</evidence>
<evidence type="ECO:0000313" key="5">
    <source>
        <dbReference type="Proteomes" id="UP000261540"/>
    </source>
</evidence>
<dbReference type="PROSITE" id="PS50192">
    <property type="entry name" value="T_SNARE"/>
    <property type="match status" value="1"/>
</dbReference>
<dbReference type="Ensembl" id="ENSPKIT00000015769.1">
    <property type="protein sequence ID" value="ENSPKIP00000034846.1"/>
    <property type="gene ID" value="ENSPKIG00000014017.1"/>
</dbReference>
<dbReference type="AlphaFoldDB" id="A0A3B3SXJ6"/>
<reference evidence="4" key="2">
    <citation type="submission" date="2025-09" db="UniProtKB">
        <authorList>
            <consortium name="Ensembl"/>
        </authorList>
    </citation>
    <scope>IDENTIFICATION</scope>
</reference>
<dbReference type="GO" id="GO:0031201">
    <property type="term" value="C:SNARE complex"/>
    <property type="evidence" value="ECO:0007669"/>
    <property type="project" value="TreeGrafter"/>
</dbReference>
<dbReference type="GO" id="GO:0006886">
    <property type="term" value="P:intracellular protein transport"/>
    <property type="evidence" value="ECO:0007669"/>
    <property type="project" value="TreeGrafter"/>
</dbReference>
<dbReference type="SMART" id="SM00397">
    <property type="entry name" value="t_SNARE"/>
    <property type="match status" value="1"/>
</dbReference>
<dbReference type="SMART" id="SM00503">
    <property type="entry name" value="SynN"/>
    <property type="match status" value="1"/>
</dbReference>
<dbReference type="Pfam" id="PF00804">
    <property type="entry name" value="Syntaxin"/>
    <property type="match status" value="1"/>
</dbReference>
<dbReference type="InterPro" id="IPR010989">
    <property type="entry name" value="SNARE"/>
</dbReference>
<dbReference type="GO" id="GO:0048787">
    <property type="term" value="C:presynaptic active zone membrane"/>
    <property type="evidence" value="ECO:0007669"/>
    <property type="project" value="TreeGrafter"/>
</dbReference>
<dbReference type="SUPFAM" id="SSF47661">
    <property type="entry name" value="t-snare proteins"/>
    <property type="match status" value="1"/>
</dbReference>
<evidence type="ECO:0000259" key="3">
    <source>
        <dbReference type="PROSITE" id="PS50192"/>
    </source>
</evidence>
<sequence>MSPSSDAPGEKMKQPKLNTLSSNRYSSALYILNSTTPPFTRYRIPGLVGPAATMRGLQVGQKREGMRDRLAELQEVSDGQDDSSSNSMSEVFSNIDLDDVQPQAVVFNEGPLDNVFQEAQSIRQEIHLIRLDVGRLRDQNTRMLSEVTRMSAIRRDSNAIAADIKSRGERVLAQLQRMEAQGKELEDSEGTNSAAARVARTQYVCLSNGFRDAMFNYNEVEMLHKENCKANLQRQLEIAGKEVTGEQIEEMIENGNWNVFTEDIVDSKTVGGALNQIERRHKELLDLENRVQSIHELFLDLALLVEEHGPMTNTIEANVNKIDASLGQVMVKLNTAKKHSRNNPFKKMFCGCFPCYK</sequence>
<comment type="similarity">
    <text evidence="1">Belongs to the syntaxin family.</text>
</comment>
<dbReference type="InterPro" id="IPR006011">
    <property type="entry name" value="Syntaxin_N"/>
</dbReference>
<reference evidence="4" key="1">
    <citation type="submission" date="2025-08" db="UniProtKB">
        <authorList>
            <consortium name="Ensembl"/>
        </authorList>
    </citation>
    <scope>IDENTIFICATION</scope>
</reference>
<feature type="domain" description="T-SNARE coiled-coil homology" evidence="3">
    <location>
        <begin position="274"/>
        <end position="336"/>
    </location>
</feature>
<dbReference type="GeneTree" id="ENSGT01050000244948"/>